<comment type="caution">
    <text evidence="1">The sequence shown here is derived from an EMBL/GenBank/DDBJ whole genome shotgun (WGS) entry which is preliminary data.</text>
</comment>
<organism evidence="1 2">
    <name type="scientific">Endozoicomonas montiporae</name>
    <dbReference type="NCBI Taxonomy" id="1027273"/>
    <lineage>
        <taxon>Bacteria</taxon>
        <taxon>Pseudomonadati</taxon>
        <taxon>Pseudomonadota</taxon>
        <taxon>Gammaproteobacteria</taxon>
        <taxon>Oceanospirillales</taxon>
        <taxon>Endozoicomonadaceae</taxon>
        <taxon>Endozoicomonas</taxon>
    </lineage>
</organism>
<dbReference type="eggNOG" id="ENOG5033C6B">
    <property type="taxonomic scope" value="Bacteria"/>
</dbReference>
<gene>
    <name evidence="1" type="ORF">GZ77_21175</name>
</gene>
<accession>A0A081N3C3</accession>
<dbReference type="Proteomes" id="UP000028006">
    <property type="component" value="Unassembled WGS sequence"/>
</dbReference>
<name>A0A081N3C3_9GAMM</name>
<protein>
    <submittedName>
        <fullName evidence="1">Uncharacterized protein</fullName>
    </submittedName>
</protein>
<dbReference type="InterPro" id="IPR013324">
    <property type="entry name" value="RNA_pol_sigma_r3/r4-like"/>
</dbReference>
<evidence type="ECO:0000313" key="1">
    <source>
        <dbReference type="EMBL" id="KEQ12946.1"/>
    </source>
</evidence>
<dbReference type="RefSeq" id="WP_034878400.1">
    <property type="nucleotide sequence ID" value="NZ_JOKG01000004.1"/>
</dbReference>
<reference evidence="1 2" key="1">
    <citation type="submission" date="2014-06" db="EMBL/GenBank/DDBJ databases">
        <title>Whole Genome Sequences of Three Symbiotic Endozoicomonas Bacteria.</title>
        <authorList>
            <person name="Neave M.J."/>
            <person name="Apprill A."/>
            <person name="Voolstra C.R."/>
        </authorList>
    </citation>
    <scope>NUCLEOTIDE SEQUENCE [LARGE SCALE GENOMIC DNA]</scope>
    <source>
        <strain evidence="1 2">LMG 24815</strain>
    </source>
</reference>
<proteinExistence type="predicted"/>
<dbReference type="SUPFAM" id="SSF88659">
    <property type="entry name" value="Sigma3 and sigma4 domains of RNA polymerase sigma factors"/>
    <property type="match status" value="1"/>
</dbReference>
<sequence length="150" mass="16945">MSQGTGKKRISNNELRRKALDLRTIGLSYQQIADQLGVSKSAAHRAVVKSLEALQEETKKLAKLNKTLDLQRLELIIREAMKLSLKGDLQAMDRVMKAIDRRAKIYGFEAPQKISQTTPEGEEIQQGVVVVPSPMDLEDWVKAFQQKQDK</sequence>
<evidence type="ECO:0000313" key="2">
    <source>
        <dbReference type="Proteomes" id="UP000028006"/>
    </source>
</evidence>
<dbReference type="EMBL" id="JOKG01000004">
    <property type="protein sequence ID" value="KEQ12946.1"/>
    <property type="molecule type" value="Genomic_DNA"/>
</dbReference>
<dbReference type="AlphaFoldDB" id="A0A081N3C3"/>
<keyword evidence="2" id="KW-1185">Reference proteome</keyword>